<dbReference type="STRING" id="571298.SAMN04488026_10498"/>
<reference evidence="1 2" key="1">
    <citation type="submission" date="2016-10" db="EMBL/GenBank/DDBJ databases">
        <authorList>
            <person name="de Groot N.N."/>
        </authorList>
    </citation>
    <scope>NUCLEOTIDE SEQUENCE [LARGE SCALE GENOMIC DNA]</scope>
    <source>
        <strain evidence="1 2">DSM 25294</strain>
    </source>
</reference>
<proteinExistence type="predicted"/>
<dbReference type="InterPro" id="IPR051734">
    <property type="entry name" value="VapB_TA_antitoxins"/>
</dbReference>
<dbReference type="Gene3D" id="2.10.260.10">
    <property type="match status" value="1"/>
</dbReference>
<name>A0A1G9DT76_9RHOB</name>
<accession>A0A1G9DT76</accession>
<dbReference type="RefSeq" id="WP_093160770.1">
    <property type="nucleotide sequence ID" value="NZ_FNEK01000049.1"/>
</dbReference>
<dbReference type="NCBIfam" id="NF040493">
    <property type="entry name" value="TA_anti_VapB"/>
    <property type="match status" value="1"/>
</dbReference>
<sequence>MERGSVFMTNKTQAVRFPKSVRLPDGVTSVDIQRRGRSWVITPSDQSWAEWFDGEGVSGDFMMDREQPADQERAAI</sequence>
<evidence type="ECO:0000313" key="2">
    <source>
        <dbReference type="Proteomes" id="UP000199382"/>
    </source>
</evidence>
<organism evidence="1 2">
    <name type="scientific">Aliiruegeria lutimaris</name>
    <dbReference type="NCBI Taxonomy" id="571298"/>
    <lineage>
        <taxon>Bacteria</taxon>
        <taxon>Pseudomonadati</taxon>
        <taxon>Pseudomonadota</taxon>
        <taxon>Alphaproteobacteria</taxon>
        <taxon>Rhodobacterales</taxon>
        <taxon>Roseobacteraceae</taxon>
        <taxon>Aliiruegeria</taxon>
    </lineage>
</organism>
<dbReference type="OrthoDB" id="7173678at2"/>
<keyword evidence="2" id="KW-1185">Reference proteome</keyword>
<protein>
    <submittedName>
        <fullName evidence="1">Antitoxin VapB</fullName>
    </submittedName>
</protein>
<dbReference type="AlphaFoldDB" id="A0A1G9DT76"/>
<dbReference type="PANTHER" id="PTHR37550">
    <property type="entry name" value="ANTITOXIN VAPB1"/>
    <property type="match status" value="1"/>
</dbReference>
<evidence type="ECO:0000313" key="1">
    <source>
        <dbReference type="EMBL" id="SDK67010.1"/>
    </source>
</evidence>
<dbReference type="EMBL" id="FNEK01000049">
    <property type="protein sequence ID" value="SDK67010.1"/>
    <property type="molecule type" value="Genomic_DNA"/>
</dbReference>
<dbReference type="InterPro" id="IPR047976">
    <property type="entry name" value="Anti_VapB2-like"/>
</dbReference>
<dbReference type="Proteomes" id="UP000199382">
    <property type="component" value="Unassembled WGS sequence"/>
</dbReference>
<gene>
    <name evidence="1" type="ORF">SAMN04488026_10498</name>
</gene>
<dbReference type="PANTHER" id="PTHR37550:SF3">
    <property type="entry name" value="ANTITOXIN VAPB1"/>
    <property type="match status" value="1"/>
</dbReference>